<evidence type="ECO:0000313" key="4">
    <source>
        <dbReference type="Proteomes" id="UP000253551"/>
    </source>
</evidence>
<feature type="compositionally biased region" description="Low complexity" evidence="1">
    <location>
        <begin position="349"/>
        <end position="358"/>
    </location>
</feature>
<dbReference type="STRING" id="4846.A0A367KUN5"/>
<feature type="compositionally biased region" description="Acidic residues" evidence="1">
    <location>
        <begin position="655"/>
        <end position="665"/>
    </location>
</feature>
<comment type="caution">
    <text evidence="3">The sequence shown here is derived from an EMBL/GenBank/DDBJ whole genome shotgun (WGS) entry which is preliminary data.</text>
</comment>
<dbReference type="AlphaFoldDB" id="A0A367KUN5"/>
<dbReference type="InterPro" id="IPR058155">
    <property type="entry name" value="Skg3/CAF120-like_PH"/>
</dbReference>
<feature type="region of interest" description="Disordered" evidence="1">
    <location>
        <begin position="253"/>
        <end position="314"/>
    </location>
</feature>
<dbReference type="InterPro" id="IPR001849">
    <property type="entry name" value="PH_domain"/>
</dbReference>
<accession>A0A367KUN5</accession>
<keyword evidence="4" id="KW-1185">Reference proteome</keyword>
<protein>
    <recommendedName>
        <fullName evidence="2">PH domain-containing protein</fullName>
    </recommendedName>
</protein>
<feature type="non-terminal residue" evidence="3">
    <location>
        <position position="1"/>
    </location>
</feature>
<evidence type="ECO:0000256" key="1">
    <source>
        <dbReference type="SAM" id="MobiDB-lite"/>
    </source>
</evidence>
<reference evidence="3 4" key="1">
    <citation type="journal article" date="2018" name="G3 (Bethesda)">
        <title>Phylogenetic and Phylogenomic Definition of Rhizopus Species.</title>
        <authorList>
            <person name="Gryganskyi A.P."/>
            <person name="Golan J."/>
            <person name="Dolatabadi S."/>
            <person name="Mondo S."/>
            <person name="Robb S."/>
            <person name="Idnurm A."/>
            <person name="Muszewska A."/>
            <person name="Steczkiewicz K."/>
            <person name="Masonjones S."/>
            <person name="Liao H.L."/>
            <person name="Gajdeczka M.T."/>
            <person name="Anike F."/>
            <person name="Vuek A."/>
            <person name="Anishchenko I.M."/>
            <person name="Voigt K."/>
            <person name="de Hoog G.S."/>
            <person name="Smith M.E."/>
            <person name="Heitman J."/>
            <person name="Vilgalys R."/>
            <person name="Stajich J.E."/>
        </authorList>
    </citation>
    <scope>NUCLEOTIDE SEQUENCE [LARGE SCALE GENOMIC DNA]</scope>
    <source>
        <strain evidence="3 4">LSU 92-RS-03</strain>
    </source>
</reference>
<feature type="compositionally biased region" description="Low complexity" evidence="1">
    <location>
        <begin position="277"/>
        <end position="289"/>
    </location>
</feature>
<feature type="domain" description="PH" evidence="2">
    <location>
        <begin position="52"/>
        <end position="167"/>
    </location>
</feature>
<organism evidence="3 4">
    <name type="scientific">Rhizopus stolonifer</name>
    <name type="common">Rhizopus nigricans</name>
    <dbReference type="NCBI Taxonomy" id="4846"/>
    <lineage>
        <taxon>Eukaryota</taxon>
        <taxon>Fungi</taxon>
        <taxon>Fungi incertae sedis</taxon>
        <taxon>Mucoromycota</taxon>
        <taxon>Mucoromycotina</taxon>
        <taxon>Mucoromycetes</taxon>
        <taxon>Mucorales</taxon>
        <taxon>Mucorineae</taxon>
        <taxon>Rhizopodaceae</taxon>
        <taxon>Rhizopus</taxon>
    </lineage>
</organism>
<feature type="compositionally biased region" description="Basic and acidic residues" evidence="1">
    <location>
        <begin position="359"/>
        <end position="368"/>
    </location>
</feature>
<evidence type="ECO:0000313" key="3">
    <source>
        <dbReference type="EMBL" id="RCI05911.1"/>
    </source>
</evidence>
<name>A0A367KUN5_RHIST</name>
<dbReference type="EMBL" id="PJQM01000273">
    <property type="protein sequence ID" value="RCI05911.1"/>
    <property type="molecule type" value="Genomic_DNA"/>
</dbReference>
<feature type="compositionally biased region" description="Acidic residues" evidence="1">
    <location>
        <begin position="369"/>
        <end position="382"/>
    </location>
</feature>
<feature type="region of interest" description="Disordered" evidence="1">
    <location>
        <begin position="642"/>
        <end position="678"/>
    </location>
</feature>
<proteinExistence type="predicted"/>
<dbReference type="Proteomes" id="UP000253551">
    <property type="component" value="Unassembled WGS sequence"/>
</dbReference>
<feature type="region of interest" description="Disordered" evidence="1">
    <location>
        <begin position="339"/>
        <end position="430"/>
    </location>
</feature>
<sequence length="678" mass="77053">NQVLFDLPNPRVLQQWVSAIRLSCFEYTRLQEIFTRHFLSRSAFADMQLKTLSKTEGQVEVQLGANEWQKYWLVVSDKVEEKKLFGKKTKPSKGQIMLYESKKAKHPVLTITNVVQSYILYPESAKDIDTVTTFKIQANGETTTATIRAPSTKEMAQWVIGTFDTFKLYGRPDRLHDDPLNIHSLNFGEPRGDAPRLFLELHEVSHINLKNQGLVETMSQFSNILLQKLQHQQQIVQQHLYARQSQQPMGLIHQIPSGAPMLNGQVPSPPRPNPQRMSTHSSQSSNMSNKPLGMQPQHAQAFPPPSLQQQQQESLLPNMQEDEGFASNVLGDIEKKSVSSKTSLHISQKASTSSTTDLSTKKDVKEEDNLSDSDDDDDEEEEAVQKPSAKPVTKRPNPKVARTQISVSGSDDSEEGEEEEGYSGYYDENGFPMMGEDGPIIPQLGDRFATQNSLLDTYRADRPSAHDQEGYARATGQPLIQVPNKPPEPRAGLVGMISQLEHEKKQEKSNKTRLAEMEKERILERERERYLLEQRQQMMQPMMNPAMNQSMSQSINQGTNPAMSQSMNPAMSQGMNPAMNQNMMMYPGIMPMMGGQMPMMNMNMMMYPGMMNMQMMPPMMDPRVSMMMMQQQYGQHPMWQQQQQMFNNRFNGSIQDDDEDEDDDVPLGTKEPSHTQKH</sequence>
<dbReference type="OrthoDB" id="5563754at2759"/>
<dbReference type="PROSITE" id="PS50003">
    <property type="entry name" value="PH_DOMAIN"/>
    <property type="match status" value="1"/>
</dbReference>
<evidence type="ECO:0000259" key="2">
    <source>
        <dbReference type="PROSITE" id="PS50003"/>
    </source>
</evidence>
<feature type="compositionally biased region" description="Polar residues" evidence="1">
    <location>
        <begin position="339"/>
        <end position="348"/>
    </location>
</feature>
<feature type="compositionally biased region" description="Acidic residues" evidence="1">
    <location>
        <begin position="411"/>
        <end position="421"/>
    </location>
</feature>
<gene>
    <name evidence="3" type="ORF">CU098_001867</name>
</gene>
<dbReference type="Pfam" id="PF25381">
    <property type="entry name" value="PH_26"/>
    <property type="match status" value="1"/>
</dbReference>